<gene>
    <name evidence="5" type="ORF">Scep_022772</name>
</gene>
<dbReference type="InterPro" id="IPR001087">
    <property type="entry name" value="GDSL"/>
</dbReference>
<organism evidence="5 6">
    <name type="scientific">Stephania cephalantha</name>
    <dbReference type="NCBI Taxonomy" id="152367"/>
    <lineage>
        <taxon>Eukaryota</taxon>
        <taxon>Viridiplantae</taxon>
        <taxon>Streptophyta</taxon>
        <taxon>Embryophyta</taxon>
        <taxon>Tracheophyta</taxon>
        <taxon>Spermatophyta</taxon>
        <taxon>Magnoliopsida</taxon>
        <taxon>Ranunculales</taxon>
        <taxon>Menispermaceae</taxon>
        <taxon>Menispermoideae</taxon>
        <taxon>Cissampelideae</taxon>
        <taxon>Stephania</taxon>
    </lineage>
</organism>
<dbReference type="InterPro" id="IPR036514">
    <property type="entry name" value="SGNH_hydro_sf"/>
</dbReference>
<name>A0AAP0HY41_9MAGN</name>
<evidence type="ECO:0000256" key="1">
    <source>
        <dbReference type="ARBA" id="ARBA00008668"/>
    </source>
</evidence>
<dbReference type="GO" id="GO:0016788">
    <property type="term" value="F:hydrolase activity, acting on ester bonds"/>
    <property type="evidence" value="ECO:0007669"/>
    <property type="project" value="InterPro"/>
</dbReference>
<accession>A0AAP0HY41</accession>
<dbReference type="Gene3D" id="3.40.50.1110">
    <property type="entry name" value="SGNH hydrolase"/>
    <property type="match status" value="1"/>
</dbReference>
<dbReference type="Pfam" id="PF14368">
    <property type="entry name" value="LTP_2"/>
    <property type="match status" value="1"/>
</dbReference>
<proteinExistence type="inferred from homology"/>
<keyword evidence="2" id="KW-0325">Glycoprotein</keyword>
<keyword evidence="6" id="KW-1185">Reference proteome</keyword>
<evidence type="ECO:0000259" key="4">
    <source>
        <dbReference type="SMART" id="SM00499"/>
    </source>
</evidence>
<dbReference type="SUPFAM" id="SSF47699">
    <property type="entry name" value="Bifunctional inhibitor/lipid-transfer protein/seed storage 2S albumin"/>
    <property type="match status" value="1"/>
</dbReference>
<dbReference type="SMART" id="SM00499">
    <property type="entry name" value="AAI"/>
    <property type="match status" value="1"/>
</dbReference>
<reference evidence="5 6" key="1">
    <citation type="submission" date="2024-01" db="EMBL/GenBank/DDBJ databases">
        <title>Genome assemblies of Stephania.</title>
        <authorList>
            <person name="Yang L."/>
        </authorList>
    </citation>
    <scope>NUCLEOTIDE SEQUENCE [LARGE SCALE GENOMIC DNA]</scope>
    <source>
        <strain evidence="5">JXDWG</strain>
        <tissue evidence="5">Leaf</tissue>
    </source>
</reference>
<dbReference type="CDD" id="cd00010">
    <property type="entry name" value="AAI_LTSS"/>
    <property type="match status" value="1"/>
</dbReference>
<dbReference type="Proteomes" id="UP001419268">
    <property type="component" value="Unassembled WGS sequence"/>
</dbReference>
<evidence type="ECO:0000256" key="3">
    <source>
        <dbReference type="SAM" id="SignalP"/>
    </source>
</evidence>
<evidence type="ECO:0000313" key="5">
    <source>
        <dbReference type="EMBL" id="KAK9105928.1"/>
    </source>
</evidence>
<dbReference type="Gene3D" id="1.10.110.10">
    <property type="entry name" value="Plant lipid-transfer and hydrophobic proteins"/>
    <property type="match status" value="1"/>
</dbReference>
<dbReference type="SUPFAM" id="SSF52266">
    <property type="entry name" value="SGNH hydrolase"/>
    <property type="match status" value="1"/>
</dbReference>
<dbReference type="PANTHER" id="PTHR22835:SF659">
    <property type="entry name" value="GDSL LIPASE_ACYLHYDROLASE, PUTATIVE (AFU_ORTHOLOGUE AFUA_2G00510)-RELATED"/>
    <property type="match status" value="1"/>
</dbReference>
<comment type="caution">
    <text evidence="5">The sequence shown here is derived from an EMBL/GenBank/DDBJ whole genome shotgun (WGS) entry which is preliminary data.</text>
</comment>
<dbReference type="InterPro" id="IPR036312">
    <property type="entry name" value="Bifun_inhib/LTP/seed_sf"/>
</dbReference>
<protein>
    <recommendedName>
        <fullName evidence="4">Bifunctional inhibitor/plant lipid transfer protein/seed storage helical domain-containing protein</fullName>
    </recommendedName>
</protein>
<dbReference type="AlphaFoldDB" id="A0AAP0HY41"/>
<feature type="domain" description="Bifunctional inhibitor/plant lipid transfer protein/seed storage helical" evidence="4">
    <location>
        <begin position="36"/>
        <end position="107"/>
    </location>
</feature>
<sequence>MANSKLFMCVFVMWAFVGISSGDGGNGGGGGDQLPCMQKLMPCQPYLRSSTPPATCCVPLKEMVSDDKTCLCSIFNNQAILKSLNLTQDEALRLPKACGANVDISICKSSANPPSATPSAPATPTPTSKWGLPLIDNSFKNVVPNFTYGINFAVGGATAQNNSKEPGPFPLPLQTDHFVRFKRNVFASVNSTSRSADPIVSQVPEILAFNNGTFIIFIGVNDILRGILFHLLPPPVLIEKIVPPAVEAISKAVLDLHKEGAKNFLVFNILAIGCTPMLLTVASQGSHNATDNFGCLKEYNEVADFMNKELETSLSDVKKLLQDTNIMIVDLNRFHLDAIGSPANYGFNESEKLKACCGYKGTPFHFSLLASCGQYSEIKACSKPGEYICWDGLHFTDAFNQIFVDEVMEKMHYLKPVIA</sequence>
<comment type="similarity">
    <text evidence="1">Belongs to the 'GDSL' lipolytic enzyme family.</text>
</comment>
<dbReference type="Pfam" id="PF00657">
    <property type="entry name" value="Lipase_GDSL"/>
    <property type="match status" value="1"/>
</dbReference>
<dbReference type="InterPro" id="IPR016140">
    <property type="entry name" value="Bifunc_inhib/LTP/seed_store"/>
</dbReference>
<keyword evidence="3" id="KW-0732">Signal</keyword>
<feature type="signal peptide" evidence="3">
    <location>
        <begin position="1"/>
        <end position="22"/>
    </location>
</feature>
<evidence type="ECO:0000313" key="6">
    <source>
        <dbReference type="Proteomes" id="UP001419268"/>
    </source>
</evidence>
<dbReference type="EMBL" id="JBBNAG010000009">
    <property type="protein sequence ID" value="KAK9105928.1"/>
    <property type="molecule type" value="Genomic_DNA"/>
</dbReference>
<evidence type="ECO:0000256" key="2">
    <source>
        <dbReference type="ARBA" id="ARBA00023180"/>
    </source>
</evidence>
<feature type="chain" id="PRO_5042817407" description="Bifunctional inhibitor/plant lipid transfer protein/seed storage helical domain-containing protein" evidence="3">
    <location>
        <begin position="23"/>
        <end position="419"/>
    </location>
</feature>
<dbReference type="PANTHER" id="PTHR22835">
    <property type="entry name" value="ZINC FINGER FYVE DOMAIN CONTAINING PROTEIN"/>
    <property type="match status" value="1"/>
</dbReference>